<dbReference type="PANTHER" id="PTHR10010:SF46">
    <property type="entry name" value="SODIUM-DEPENDENT PHOSPHATE TRANSPORT PROTEIN 2B"/>
    <property type="match status" value="1"/>
</dbReference>
<accession>A0A7T4QZV7</accession>
<keyword evidence="2" id="KW-1003">Cell membrane</keyword>
<evidence type="ECO:0000256" key="5">
    <source>
        <dbReference type="ARBA" id="ARBA00023136"/>
    </source>
</evidence>
<keyword evidence="4 6" id="KW-1133">Transmembrane helix</keyword>
<reference evidence="7 8" key="1">
    <citation type="submission" date="2020-12" db="EMBL/GenBank/DDBJ databases">
        <authorList>
            <person name="Shan Y."/>
        </authorList>
    </citation>
    <scope>NUCLEOTIDE SEQUENCE [LARGE SCALE GENOMIC DNA]</scope>
    <source>
        <strain evidence="8">csc3.9</strain>
    </source>
</reference>
<gene>
    <name evidence="7" type="ORF">I6N98_15655</name>
</gene>
<feature type="transmembrane region" description="Helical" evidence="6">
    <location>
        <begin position="6"/>
        <end position="28"/>
    </location>
</feature>
<evidence type="ECO:0000313" key="7">
    <source>
        <dbReference type="EMBL" id="QQD17759.1"/>
    </source>
</evidence>
<evidence type="ECO:0000256" key="2">
    <source>
        <dbReference type="ARBA" id="ARBA00022475"/>
    </source>
</evidence>
<dbReference type="NCBIfam" id="NF037997">
    <property type="entry name" value="Na_Pi_symport"/>
    <property type="match status" value="1"/>
</dbReference>
<protein>
    <submittedName>
        <fullName evidence="7">Na/Pi cotransporter family protein</fullName>
    </submittedName>
</protein>
<dbReference type="GO" id="GO:0044341">
    <property type="term" value="P:sodium-dependent phosphate transport"/>
    <property type="evidence" value="ECO:0007669"/>
    <property type="project" value="InterPro"/>
</dbReference>
<evidence type="ECO:0000256" key="6">
    <source>
        <dbReference type="SAM" id="Phobius"/>
    </source>
</evidence>
<feature type="transmembrane region" description="Helical" evidence="6">
    <location>
        <begin position="49"/>
        <end position="76"/>
    </location>
</feature>
<dbReference type="EMBL" id="CP066167">
    <property type="protein sequence ID" value="QQD17759.1"/>
    <property type="molecule type" value="Genomic_DNA"/>
</dbReference>
<feature type="transmembrane region" description="Helical" evidence="6">
    <location>
        <begin position="213"/>
        <end position="235"/>
    </location>
</feature>
<proteinExistence type="predicted"/>
<dbReference type="AlphaFoldDB" id="A0A7T4QZV7"/>
<keyword evidence="3 6" id="KW-0812">Transmembrane</keyword>
<evidence type="ECO:0000313" key="8">
    <source>
        <dbReference type="Proteomes" id="UP000596063"/>
    </source>
</evidence>
<feature type="transmembrane region" description="Helical" evidence="6">
    <location>
        <begin position="178"/>
        <end position="201"/>
    </location>
</feature>
<dbReference type="KEGG" id="snan:I6N98_15655"/>
<evidence type="ECO:0000256" key="3">
    <source>
        <dbReference type="ARBA" id="ARBA00022692"/>
    </source>
</evidence>
<sequence>MGQWFDLLGGLGVFLLGVVIMTDGLRGLAGDALRDALTRFTRSPYSGAATGAVSTAILQSSSATTVAAVGFVGAGLLTFPQALGVIFGANIGTTVTGWLVALLGFKLELKTAVMPLILIGILLKLFGRGRMEPGGFALAGFGLIFVGIAAMQSGMAGLEGQITPETFPANTWLGRFQLLLLGVVITLVTQSSSAGVAAALTAVHGGVISFEQAAALVIGMDVGTSATALFATLGGSAETRRTGYSHVVYNLFTGLFAFFFLLPYVALWQWLSPGAIYLQAEIALVGFHTLFNVFGTLSVLPLTPHFARLMEWLVPDRPSHLVGLLDRQLLKDSPVALEAVRVTLVDLFVAQVQYSLALMRKQEGANPERLVELYESVEACQAYLDQIHSHPERAREWHFLKACLHTVDHLQRLQVRLGASREAQCWQSARQLIDAGTTLDGGLRELRNLLHKKDWAGAAQLSSAMAERLNAEEIKQREAIIADIAAGREDTEAGDLLLAALVWMQWVGRHCWRVSHHLNDAATYSYIPTPTPRAPR</sequence>
<dbReference type="Proteomes" id="UP000596063">
    <property type="component" value="Chromosome"/>
</dbReference>
<organism evidence="7 8">
    <name type="scientific">Spongiibacter nanhainus</name>
    <dbReference type="NCBI Taxonomy" id="2794344"/>
    <lineage>
        <taxon>Bacteria</taxon>
        <taxon>Pseudomonadati</taxon>
        <taxon>Pseudomonadota</taxon>
        <taxon>Gammaproteobacteria</taxon>
        <taxon>Cellvibrionales</taxon>
        <taxon>Spongiibacteraceae</taxon>
        <taxon>Spongiibacter</taxon>
    </lineage>
</organism>
<feature type="transmembrane region" description="Helical" evidence="6">
    <location>
        <begin position="247"/>
        <end position="270"/>
    </location>
</feature>
<evidence type="ECO:0000256" key="1">
    <source>
        <dbReference type="ARBA" id="ARBA00004651"/>
    </source>
</evidence>
<dbReference type="GO" id="GO:0005886">
    <property type="term" value="C:plasma membrane"/>
    <property type="evidence" value="ECO:0007669"/>
    <property type="project" value="UniProtKB-SubCell"/>
</dbReference>
<dbReference type="PANTHER" id="PTHR10010">
    <property type="entry name" value="SOLUTE CARRIER FAMILY 34 SODIUM PHOSPHATE , MEMBER 2-RELATED"/>
    <property type="match status" value="1"/>
</dbReference>
<feature type="transmembrane region" description="Helical" evidence="6">
    <location>
        <begin position="135"/>
        <end position="158"/>
    </location>
</feature>
<dbReference type="RefSeq" id="WP_198569258.1">
    <property type="nucleotide sequence ID" value="NZ_CP066167.1"/>
</dbReference>
<comment type="subcellular location">
    <subcellularLocation>
        <location evidence="1">Cell membrane</location>
        <topology evidence="1">Multi-pass membrane protein</topology>
    </subcellularLocation>
</comment>
<dbReference type="GO" id="GO:0005436">
    <property type="term" value="F:sodium:phosphate symporter activity"/>
    <property type="evidence" value="ECO:0007669"/>
    <property type="project" value="InterPro"/>
</dbReference>
<keyword evidence="5 6" id="KW-0472">Membrane</keyword>
<evidence type="ECO:0000256" key="4">
    <source>
        <dbReference type="ARBA" id="ARBA00022989"/>
    </source>
</evidence>
<name>A0A7T4QZV7_9GAMM</name>
<feature type="transmembrane region" description="Helical" evidence="6">
    <location>
        <begin position="276"/>
        <end position="300"/>
    </location>
</feature>
<keyword evidence="8" id="KW-1185">Reference proteome</keyword>
<dbReference type="Pfam" id="PF02690">
    <property type="entry name" value="Na_Pi_cotrans"/>
    <property type="match status" value="2"/>
</dbReference>
<dbReference type="InterPro" id="IPR003841">
    <property type="entry name" value="Na/Pi_transpt"/>
</dbReference>